<evidence type="ECO:0000256" key="1">
    <source>
        <dbReference type="ARBA" id="ARBA00004127"/>
    </source>
</evidence>
<dbReference type="GO" id="GO:1902600">
    <property type="term" value="P:proton transmembrane transport"/>
    <property type="evidence" value="ECO:0007669"/>
    <property type="project" value="TreeGrafter"/>
</dbReference>
<keyword evidence="9 11" id="KW-1133">Transmembrane helix</keyword>
<dbReference type="InterPro" id="IPR023299">
    <property type="entry name" value="ATPase_P-typ_cyto_dom_N"/>
</dbReference>
<feature type="transmembrane region" description="Helical" evidence="11">
    <location>
        <begin position="786"/>
        <end position="805"/>
    </location>
</feature>
<feature type="transmembrane region" description="Helical" evidence="11">
    <location>
        <begin position="81"/>
        <end position="99"/>
    </location>
</feature>
<dbReference type="InterPro" id="IPR023298">
    <property type="entry name" value="ATPase_P-typ_TM_dom_sf"/>
</dbReference>
<feature type="transmembrane region" description="Helical" evidence="11">
    <location>
        <begin position="269"/>
        <end position="291"/>
    </location>
</feature>
<feature type="transmembrane region" description="Helical" evidence="11">
    <location>
        <begin position="710"/>
        <end position="729"/>
    </location>
</feature>
<feature type="transmembrane region" description="Helical" evidence="11">
    <location>
        <begin position="850"/>
        <end position="867"/>
    </location>
</feature>
<keyword evidence="8" id="KW-1278">Translocase</keyword>
<keyword evidence="5" id="KW-0547">Nucleotide-binding</keyword>
<dbReference type="PRINTS" id="PR00119">
    <property type="entry name" value="CATATPASE"/>
</dbReference>
<comment type="subcellular location">
    <subcellularLocation>
        <location evidence="1">Endomembrane system</location>
        <topology evidence="1">Multi-pass membrane protein</topology>
    </subcellularLocation>
</comment>
<dbReference type="SFLD" id="SFLDS00003">
    <property type="entry name" value="Haloacid_Dehalogenase"/>
    <property type="match status" value="1"/>
</dbReference>
<dbReference type="SUPFAM" id="SSF81665">
    <property type="entry name" value="Calcium ATPase, transmembrane domain M"/>
    <property type="match status" value="1"/>
</dbReference>
<dbReference type="SUPFAM" id="SSF81660">
    <property type="entry name" value="Metal cation-transporting ATPase, ATP-binding domain N"/>
    <property type="match status" value="1"/>
</dbReference>
<dbReference type="Gene3D" id="2.70.150.10">
    <property type="entry name" value="Calcium-transporting ATPase, cytoplasmic transduction domain A"/>
    <property type="match status" value="1"/>
</dbReference>
<dbReference type="InterPro" id="IPR023214">
    <property type="entry name" value="HAD_sf"/>
</dbReference>
<dbReference type="GO" id="GO:0005524">
    <property type="term" value="F:ATP binding"/>
    <property type="evidence" value="ECO:0007669"/>
    <property type="project" value="UniProtKB-KW"/>
</dbReference>
<keyword evidence="7" id="KW-0460">Magnesium</keyword>
<keyword evidence="3" id="KW-0597">Phosphoprotein</keyword>
<dbReference type="SUPFAM" id="SSF56784">
    <property type="entry name" value="HAD-like"/>
    <property type="match status" value="1"/>
</dbReference>
<evidence type="ECO:0000259" key="12">
    <source>
        <dbReference type="SMART" id="SM00831"/>
    </source>
</evidence>
<dbReference type="SMART" id="SM00831">
    <property type="entry name" value="Cation_ATPase_N"/>
    <property type="match status" value="1"/>
</dbReference>
<dbReference type="SFLD" id="SFLDF00027">
    <property type="entry name" value="p-type_atpase"/>
    <property type="match status" value="1"/>
</dbReference>
<dbReference type="PRINTS" id="PR00120">
    <property type="entry name" value="HATPASE"/>
</dbReference>
<evidence type="ECO:0000256" key="4">
    <source>
        <dbReference type="ARBA" id="ARBA00022692"/>
    </source>
</evidence>
<feature type="transmembrane region" description="Helical" evidence="11">
    <location>
        <begin position="873"/>
        <end position="897"/>
    </location>
</feature>
<evidence type="ECO:0000256" key="3">
    <source>
        <dbReference type="ARBA" id="ARBA00022553"/>
    </source>
</evidence>
<evidence type="ECO:0000256" key="11">
    <source>
        <dbReference type="SAM" id="Phobius"/>
    </source>
</evidence>
<reference evidence="13 14" key="1">
    <citation type="submission" date="2009-01" db="EMBL/GenBank/DDBJ databases">
        <authorList>
            <person name="Qin X."/>
            <person name="Bachman B."/>
            <person name="Battles P."/>
            <person name="Bell A."/>
            <person name="Bess C."/>
            <person name="Bickham C."/>
            <person name="Chaboub L."/>
            <person name="Chen D."/>
            <person name="Coyle M."/>
            <person name="Deiros D.R."/>
            <person name="Dinh H."/>
            <person name="Forbes L."/>
            <person name="Fowler G."/>
            <person name="Francisco L."/>
            <person name="Fu Q."/>
            <person name="Gubbala S."/>
            <person name="Hale W."/>
            <person name="Han Y."/>
            <person name="Hemphill L."/>
            <person name="Highlander S.K."/>
            <person name="Hirani K."/>
            <person name="Hogues M."/>
            <person name="Jackson L."/>
            <person name="Jakkamsetti A."/>
            <person name="Javaid M."/>
            <person name="Jiang H."/>
            <person name="Korchina V."/>
            <person name="Kovar C."/>
            <person name="Lara F."/>
            <person name="Lee S."/>
            <person name="Mata R."/>
            <person name="Mathew T."/>
            <person name="Moen C."/>
            <person name="Morales K."/>
            <person name="Munidasa M."/>
            <person name="Nazareth L."/>
            <person name="Ngo R."/>
            <person name="Nguyen L."/>
            <person name="Okwuonu G."/>
            <person name="Ongeri F."/>
            <person name="Patil S."/>
            <person name="Petrosino J."/>
            <person name="Pham C."/>
            <person name="Pham P."/>
            <person name="Pu L.-L."/>
            <person name="Puazo M."/>
            <person name="Raj R."/>
            <person name="Reid J."/>
            <person name="Rouhana J."/>
            <person name="Saada N."/>
            <person name="Shang Y."/>
            <person name="Simmons D."/>
            <person name="Thornton R."/>
            <person name="Warren J."/>
            <person name="Weissenberger G."/>
            <person name="Zhang J."/>
            <person name="Zhang L."/>
            <person name="Zhou C."/>
            <person name="Zhu D."/>
            <person name="Muzny D."/>
            <person name="Worley K."/>
            <person name="Gibbs R."/>
        </authorList>
    </citation>
    <scope>NUCLEOTIDE SEQUENCE [LARGE SCALE GENOMIC DNA]</scope>
    <source>
        <strain evidence="13 14">CF48-3A</strain>
    </source>
</reference>
<dbReference type="NCBIfam" id="TIGR01494">
    <property type="entry name" value="ATPase_P-type"/>
    <property type="match status" value="3"/>
</dbReference>
<evidence type="ECO:0000313" key="13">
    <source>
        <dbReference type="EMBL" id="EEI64638.1"/>
    </source>
</evidence>
<dbReference type="GO" id="GO:1990573">
    <property type="term" value="P:potassium ion import across plasma membrane"/>
    <property type="evidence" value="ECO:0007669"/>
    <property type="project" value="TreeGrafter"/>
</dbReference>
<gene>
    <name evidence="13" type="primary">atp2C1</name>
    <name evidence="13" type="ORF">HMPREF0534_2047</name>
</gene>
<dbReference type="FunFam" id="2.70.150.10:FF:000160">
    <property type="entry name" value="Sarcoplasmic/endoplasmic reticulum calcium ATPase 1"/>
    <property type="match status" value="1"/>
</dbReference>
<dbReference type="Pfam" id="PF00122">
    <property type="entry name" value="E1-E2_ATPase"/>
    <property type="match status" value="1"/>
</dbReference>
<name>A0A8D9S280_LIMRT</name>
<dbReference type="Gene3D" id="3.40.50.1000">
    <property type="entry name" value="HAD superfamily/HAD-like"/>
    <property type="match status" value="1"/>
</dbReference>
<dbReference type="InterPro" id="IPR006068">
    <property type="entry name" value="ATPase_P-typ_cation-transptr_C"/>
</dbReference>
<evidence type="ECO:0000256" key="10">
    <source>
        <dbReference type="ARBA" id="ARBA00023136"/>
    </source>
</evidence>
<dbReference type="Proteomes" id="UP000003419">
    <property type="component" value="Unassembled WGS sequence"/>
</dbReference>
<evidence type="ECO:0000256" key="6">
    <source>
        <dbReference type="ARBA" id="ARBA00022840"/>
    </source>
</evidence>
<dbReference type="Gene3D" id="3.40.1110.10">
    <property type="entry name" value="Calcium-transporting ATPase, cytoplasmic domain N"/>
    <property type="match status" value="1"/>
</dbReference>
<dbReference type="InterPro" id="IPR004014">
    <property type="entry name" value="ATPase_P-typ_cation-transptr_N"/>
</dbReference>
<keyword evidence="6" id="KW-0067">ATP-binding</keyword>
<dbReference type="InterPro" id="IPR008250">
    <property type="entry name" value="ATPase_P-typ_transduc_dom_A_sf"/>
</dbReference>
<accession>A0A8D9S280</accession>
<feature type="transmembrane region" description="Helical" evidence="11">
    <location>
        <begin position="741"/>
        <end position="758"/>
    </location>
</feature>
<dbReference type="PANTHER" id="PTHR43294:SF20">
    <property type="entry name" value="P-TYPE ATPASE"/>
    <property type="match status" value="1"/>
</dbReference>
<dbReference type="GO" id="GO:0012505">
    <property type="term" value="C:endomembrane system"/>
    <property type="evidence" value="ECO:0007669"/>
    <property type="project" value="UniProtKB-SubCell"/>
</dbReference>
<dbReference type="SUPFAM" id="SSF81653">
    <property type="entry name" value="Calcium ATPase, transduction domain A"/>
    <property type="match status" value="1"/>
</dbReference>
<keyword evidence="13" id="KW-0378">Hydrolase</keyword>
<dbReference type="AlphaFoldDB" id="A0A8D9S280"/>
<evidence type="ECO:0000256" key="7">
    <source>
        <dbReference type="ARBA" id="ARBA00022842"/>
    </source>
</evidence>
<dbReference type="Pfam" id="PF00689">
    <property type="entry name" value="Cation_ATPase_C"/>
    <property type="match status" value="1"/>
</dbReference>
<dbReference type="EMBL" id="ACHG01000214">
    <property type="protein sequence ID" value="EEI64638.1"/>
    <property type="molecule type" value="Genomic_DNA"/>
</dbReference>
<feature type="transmembrane region" description="Helical" evidence="11">
    <location>
        <begin position="811"/>
        <end position="829"/>
    </location>
</feature>
<evidence type="ECO:0000256" key="5">
    <source>
        <dbReference type="ARBA" id="ARBA00022741"/>
    </source>
</evidence>
<dbReference type="SFLD" id="SFLDG00002">
    <property type="entry name" value="C1.7:_P-type_atpase_like"/>
    <property type="match status" value="1"/>
</dbReference>
<dbReference type="Pfam" id="PF00690">
    <property type="entry name" value="Cation_ATPase_N"/>
    <property type="match status" value="1"/>
</dbReference>
<keyword evidence="4 11" id="KW-0812">Transmembrane</keyword>
<dbReference type="GO" id="GO:0005391">
    <property type="term" value="F:P-type sodium:potassium-exchanging transporter activity"/>
    <property type="evidence" value="ECO:0007669"/>
    <property type="project" value="TreeGrafter"/>
</dbReference>
<dbReference type="Pfam" id="PF00702">
    <property type="entry name" value="Hydrolase"/>
    <property type="match status" value="1"/>
</dbReference>
<dbReference type="InterPro" id="IPR036412">
    <property type="entry name" value="HAD-like_sf"/>
</dbReference>
<keyword evidence="10 11" id="KW-0472">Membrane</keyword>
<evidence type="ECO:0000256" key="2">
    <source>
        <dbReference type="ARBA" id="ARBA00005675"/>
    </source>
</evidence>
<dbReference type="GO" id="GO:0036376">
    <property type="term" value="P:sodium ion export across plasma membrane"/>
    <property type="evidence" value="ECO:0007669"/>
    <property type="project" value="TreeGrafter"/>
</dbReference>
<dbReference type="PANTHER" id="PTHR43294">
    <property type="entry name" value="SODIUM/POTASSIUM-TRANSPORTING ATPASE SUBUNIT ALPHA"/>
    <property type="match status" value="1"/>
</dbReference>
<dbReference type="GO" id="GO:0030007">
    <property type="term" value="P:intracellular potassium ion homeostasis"/>
    <property type="evidence" value="ECO:0007669"/>
    <property type="project" value="TreeGrafter"/>
</dbReference>
<evidence type="ECO:0000313" key="14">
    <source>
        <dbReference type="Proteomes" id="UP000003419"/>
    </source>
</evidence>
<dbReference type="InterPro" id="IPR044492">
    <property type="entry name" value="P_typ_ATPase_HD_dom"/>
</dbReference>
<proteinExistence type="inferred from homology"/>
<dbReference type="InterPro" id="IPR050510">
    <property type="entry name" value="Cation_transp_ATPase_P-type"/>
</dbReference>
<dbReference type="GO" id="GO:0005886">
    <property type="term" value="C:plasma membrane"/>
    <property type="evidence" value="ECO:0007669"/>
    <property type="project" value="TreeGrafter"/>
</dbReference>
<dbReference type="InterPro" id="IPR001757">
    <property type="entry name" value="P_typ_ATPase"/>
</dbReference>
<protein>
    <recommendedName>
        <fullName evidence="12">Cation-transporting P-type ATPase N-terminal domain-containing protein</fullName>
    </recommendedName>
</protein>
<feature type="transmembrane region" description="Helical" evidence="11">
    <location>
        <begin position="105"/>
        <end position="122"/>
    </location>
</feature>
<comment type="caution">
    <text evidence="13">The sequence shown here is derived from an EMBL/GenBank/DDBJ whole genome shotgun (WGS) entry which is preliminary data.</text>
</comment>
<feature type="transmembrane region" description="Helical" evidence="11">
    <location>
        <begin position="297"/>
        <end position="322"/>
    </location>
</feature>
<dbReference type="PROSITE" id="PS00154">
    <property type="entry name" value="ATPASE_E1_E2"/>
    <property type="match status" value="1"/>
</dbReference>
<comment type="similarity">
    <text evidence="2">Belongs to the cation transport ATPase (P-type) (TC 3.A.3) family. Type IIA subfamily.</text>
</comment>
<feature type="domain" description="Cation-transporting P-type ATPase N-terminal" evidence="12">
    <location>
        <begin position="27"/>
        <end position="101"/>
    </location>
</feature>
<evidence type="ECO:0000256" key="8">
    <source>
        <dbReference type="ARBA" id="ARBA00022967"/>
    </source>
</evidence>
<dbReference type="InterPro" id="IPR018303">
    <property type="entry name" value="ATPase_P-typ_P_site"/>
</dbReference>
<organism evidence="13 14">
    <name type="scientific">Limosilactobacillus reuteri CF48-3A</name>
    <dbReference type="NCBI Taxonomy" id="525341"/>
    <lineage>
        <taxon>Bacteria</taxon>
        <taxon>Bacillati</taxon>
        <taxon>Bacillota</taxon>
        <taxon>Bacilli</taxon>
        <taxon>Lactobacillales</taxon>
        <taxon>Lactobacillaceae</taxon>
        <taxon>Limosilactobacillus</taxon>
    </lineage>
</organism>
<sequence length="911" mass="100191">MLFAEGVGPLSISYFTQFIYLRGKMKENYQLTTDEIKKEYQLTDFTHGLSTQSVEKRLADEGRNIIEVKPTPKWKLFLRQFNNIVIYILLAATLLTVLIGHYTDAIVIGAVVILNALIGYFQESSAANALAKIKEMMAQHATVYRDGKRQDIDAADLVRGDVVFLEAGDNVPADLRIVSADNLRIEESALTGETNSVIKTDEAITDQDVPLADRVDMAYASTSVTSGSGLGVVVATGEQTEIGKISQEVAQIKPKKTPLTKEIDHVGKVVSYITITASVIVFVVGFFLEIYSLPALALAVVAMLVGAIPEGLPAITSVILAFGISKMAKEHQTIIKSMPAVETLGSVDVIATDKTGTLTKNEMTAIELWVGDKHYTVTGTGYAPNGEILLNGKPAQLTDQLKLFLEAGYQANDTALTDEDGTWHINGEPTDGAFLTLYHKAFGAKYQSPYKAVDLLPFDSDYRYIAELTRDPEDKQQVIFVKGSPDKLFEMAAKEDPQFDTAKWQQRVDDWSKAGKRVIAVGYQPVNGKNLIEVEHDHLYRGIHLLGLAALQDAPREEVIVALKQMNRAGVSVKMITGDDPQTARAIGKQLGLSTGPINAITGAEWDKLSASEREEAALDNQVFARTTPQNKLEIIEALQNRQKITAMVGDGVNDAPALKKADIGISMGIKGTDVAKDAADMILGNDNFAVMAAVIKEGRRIYDNIKKSILFLLPTSFAEGLVVAFSILTGQQVPLQPAQLLWINLIAAITIQFAFVFEKAEKGIMDRNPRPVTQRLMNRHDLIQMGYVSALMALFALIGYEWFISAGADVVNATTMMVNTIVISKAFYFFSIRTERYGLKEVGNIGKKAWGVIGLMILFQLIFTYVPFMQAAFHVTGISLLEWLAVIVFSCLIFLCTESDKMIRFRLNRR</sequence>
<dbReference type="Gene3D" id="1.20.1110.10">
    <property type="entry name" value="Calcium-transporting ATPase, transmembrane domain"/>
    <property type="match status" value="1"/>
</dbReference>
<dbReference type="GO" id="GO:0016887">
    <property type="term" value="F:ATP hydrolysis activity"/>
    <property type="evidence" value="ECO:0007669"/>
    <property type="project" value="InterPro"/>
</dbReference>
<evidence type="ECO:0000256" key="9">
    <source>
        <dbReference type="ARBA" id="ARBA00022989"/>
    </source>
</evidence>
<dbReference type="GO" id="GO:0006883">
    <property type="term" value="P:intracellular sodium ion homeostasis"/>
    <property type="evidence" value="ECO:0007669"/>
    <property type="project" value="TreeGrafter"/>
</dbReference>
<dbReference type="InterPro" id="IPR059000">
    <property type="entry name" value="ATPase_P-type_domA"/>
</dbReference>